<name>A0A0M3JXM8_ANISI</name>
<evidence type="ECO:0000313" key="4">
    <source>
        <dbReference type="WBParaSite" id="ASIM_0001311501-mRNA-1"/>
    </source>
</evidence>
<keyword evidence="3" id="KW-1185">Reference proteome</keyword>
<dbReference type="Proteomes" id="UP000267096">
    <property type="component" value="Unassembled WGS sequence"/>
</dbReference>
<reference evidence="4" key="1">
    <citation type="submission" date="2017-02" db="UniProtKB">
        <authorList>
            <consortium name="WormBaseParasite"/>
        </authorList>
    </citation>
    <scope>IDENTIFICATION</scope>
</reference>
<evidence type="ECO:0000313" key="3">
    <source>
        <dbReference type="Proteomes" id="UP000267096"/>
    </source>
</evidence>
<protein>
    <submittedName>
        <fullName evidence="4">Ovule protein</fullName>
    </submittedName>
</protein>
<dbReference type="WBParaSite" id="ASIM_0001311501-mRNA-1">
    <property type="protein sequence ID" value="ASIM_0001311501-mRNA-1"/>
    <property type="gene ID" value="ASIM_0001311501"/>
</dbReference>
<organism evidence="4">
    <name type="scientific">Anisakis simplex</name>
    <name type="common">Herring worm</name>
    <dbReference type="NCBI Taxonomy" id="6269"/>
    <lineage>
        <taxon>Eukaryota</taxon>
        <taxon>Metazoa</taxon>
        <taxon>Ecdysozoa</taxon>
        <taxon>Nematoda</taxon>
        <taxon>Chromadorea</taxon>
        <taxon>Rhabditida</taxon>
        <taxon>Spirurina</taxon>
        <taxon>Ascaridomorpha</taxon>
        <taxon>Ascaridoidea</taxon>
        <taxon>Anisakidae</taxon>
        <taxon>Anisakis</taxon>
        <taxon>Anisakis simplex complex</taxon>
    </lineage>
</organism>
<dbReference type="AlphaFoldDB" id="A0A0M3JXM8"/>
<accession>A0A0M3JXM8</accession>
<dbReference type="EMBL" id="UYRR01031213">
    <property type="protein sequence ID" value="VDK47697.1"/>
    <property type="molecule type" value="Genomic_DNA"/>
</dbReference>
<sequence>MEGYRTWEGIWETHKKEKRQALIAVTKSPKNTTCTSTANYSKFSRRETFYAKADQICYAVLCVFSFVATAGRASSAPSSSNQQQPQKPSEPSSGESAVTIMSATNNLVASYSPSSSSTHQQ</sequence>
<evidence type="ECO:0000313" key="2">
    <source>
        <dbReference type="EMBL" id="VDK47697.1"/>
    </source>
</evidence>
<gene>
    <name evidence="2" type="ORF">ASIM_LOCUS12581</name>
</gene>
<proteinExistence type="predicted"/>
<feature type="region of interest" description="Disordered" evidence="1">
    <location>
        <begin position="73"/>
        <end position="99"/>
    </location>
</feature>
<reference evidence="2 3" key="2">
    <citation type="submission" date="2018-11" db="EMBL/GenBank/DDBJ databases">
        <authorList>
            <consortium name="Pathogen Informatics"/>
        </authorList>
    </citation>
    <scope>NUCLEOTIDE SEQUENCE [LARGE SCALE GENOMIC DNA]</scope>
</reference>
<evidence type="ECO:0000256" key="1">
    <source>
        <dbReference type="SAM" id="MobiDB-lite"/>
    </source>
</evidence>
<feature type="compositionally biased region" description="Low complexity" evidence="1">
    <location>
        <begin position="74"/>
        <end position="96"/>
    </location>
</feature>